<dbReference type="InterPro" id="IPR000515">
    <property type="entry name" value="MetI-like"/>
</dbReference>
<dbReference type="CDD" id="cd06261">
    <property type="entry name" value="TM_PBP2"/>
    <property type="match status" value="1"/>
</dbReference>
<accession>A0A7J3QFC7</accession>
<feature type="transmembrane region" description="Helical" evidence="7">
    <location>
        <begin position="109"/>
        <end position="136"/>
    </location>
</feature>
<keyword evidence="5 7" id="KW-1133">Transmembrane helix</keyword>
<dbReference type="Pfam" id="PF00528">
    <property type="entry name" value="BPD_transp_1"/>
    <property type="match status" value="1"/>
</dbReference>
<evidence type="ECO:0000256" key="2">
    <source>
        <dbReference type="ARBA" id="ARBA00022448"/>
    </source>
</evidence>
<dbReference type="AlphaFoldDB" id="A0A7J3QFC7"/>
<reference evidence="9" key="1">
    <citation type="journal article" date="2020" name="mSystems">
        <title>Genome- and Community-Level Interaction Insights into Carbon Utilization and Element Cycling Functions of Hydrothermarchaeota in Hydrothermal Sediment.</title>
        <authorList>
            <person name="Zhou Z."/>
            <person name="Liu Y."/>
            <person name="Xu W."/>
            <person name="Pan J."/>
            <person name="Luo Z.H."/>
            <person name="Li M."/>
        </authorList>
    </citation>
    <scope>NUCLEOTIDE SEQUENCE [LARGE SCALE GENOMIC DNA]</scope>
    <source>
        <strain evidence="9">SpSt-721</strain>
    </source>
</reference>
<evidence type="ECO:0000259" key="8">
    <source>
        <dbReference type="PROSITE" id="PS50928"/>
    </source>
</evidence>
<keyword evidence="6 7" id="KW-0472">Membrane</keyword>
<evidence type="ECO:0000256" key="7">
    <source>
        <dbReference type="RuleBase" id="RU363032"/>
    </source>
</evidence>
<dbReference type="PROSITE" id="PS50928">
    <property type="entry name" value="ABC_TM1"/>
    <property type="match status" value="1"/>
</dbReference>
<dbReference type="PANTHER" id="PTHR30465:SF55">
    <property type="entry name" value="OLIGOPEPTIDE ABC TRANSPORTER, PERMEASE PROTEIN"/>
    <property type="match status" value="1"/>
</dbReference>
<evidence type="ECO:0000256" key="1">
    <source>
        <dbReference type="ARBA" id="ARBA00004651"/>
    </source>
</evidence>
<gene>
    <name evidence="9" type="ORF">ENV02_04855</name>
</gene>
<dbReference type="InterPro" id="IPR035906">
    <property type="entry name" value="MetI-like_sf"/>
</dbReference>
<sequence>MHPFVKHLVNRTMVMVITLFIAFNISYLLIRAIPTSAVDAMLGAIAQLGQRLDPEEYMRMRQVLLELFGLSGSPLDQYLTYLKRFFTLDFGFSFIVFPRPAREIVLRYLPWSVGLLLFTTVISWTLGNVLGVIVSFVKNRYISGALENIAIVLYPIPYYVFSLALIYIFAYLIPIFSLSPATMPAINIASLWDLINVFIHMLKTASAPALSIIIISAFGWWFISSRTLSLATMTEDYVVYARLRGIDIGRIRGRYVLRGIMVPQVTALALALGAIFSGALVTEYIFAYPGLGSLLYQAIIIGDYPIALTILSLSMIGVTLATWFLDTVVYYLVDPRIRFAR</sequence>
<keyword evidence="2 7" id="KW-0813">Transport</keyword>
<keyword evidence="3" id="KW-1003">Cell membrane</keyword>
<name>A0A7J3QFC7_9CREN</name>
<feature type="transmembrane region" description="Helical" evidence="7">
    <location>
        <begin position="12"/>
        <end position="33"/>
    </location>
</feature>
<dbReference type="GO" id="GO:0055085">
    <property type="term" value="P:transmembrane transport"/>
    <property type="evidence" value="ECO:0007669"/>
    <property type="project" value="InterPro"/>
</dbReference>
<dbReference type="EMBL" id="DTET01000257">
    <property type="protein sequence ID" value="HGV67126.1"/>
    <property type="molecule type" value="Genomic_DNA"/>
</dbReference>
<evidence type="ECO:0000256" key="3">
    <source>
        <dbReference type="ARBA" id="ARBA00022475"/>
    </source>
</evidence>
<comment type="caution">
    <text evidence="9">The sequence shown here is derived from an EMBL/GenBank/DDBJ whole genome shotgun (WGS) entry which is preliminary data.</text>
</comment>
<dbReference type="PANTHER" id="PTHR30465">
    <property type="entry name" value="INNER MEMBRANE ABC TRANSPORTER"/>
    <property type="match status" value="1"/>
</dbReference>
<feature type="transmembrane region" description="Helical" evidence="7">
    <location>
        <begin position="260"/>
        <end position="286"/>
    </location>
</feature>
<protein>
    <submittedName>
        <fullName evidence="9">ABC transporter permease</fullName>
    </submittedName>
</protein>
<evidence type="ECO:0000313" key="9">
    <source>
        <dbReference type="EMBL" id="HGV67126.1"/>
    </source>
</evidence>
<feature type="transmembrane region" description="Helical" evidence="7">
    <location>
        <begin position="306"/>
        <end position="333"/>
    </location>
</feature>
<feature type="transmembrane region" description="Helical" evidence="7">
    <location>
        <begin position="205"/>
        <end position="223"/>
    </location>
</feature>
<proteinExistence type="inferred from homology"/>
<dbReference type="Gene3D" id="1.10.3720.10">
    <property type="entry name" value="MetI-like"/>
    <property type="match status" value="1"/>
</dbReference>
<feature type="transmembrane region" description="Helical" evidence="7">
    <location>
        <begin position="156"/>
        <end position="174"/>
    </location>
</feature>
<comment type="similarity">
    <text evidence="7">Belongs to the binding-protein-dependent transport system permease family.</text>
</comment>
<evidence type="ECO:0000256" key="4">
    <source>
        <dbReference type="ARBA" id="ARBA00022692"/>
    </source>
</evidence>
<feature type="domain" description="ABC transmembrane type-1" evidence="8">
    <location>
        <begin position="109"/>
        <end position="325"/>
    </location>
</feature>
<dbReference type="GO" id="GO:0005886">
    <property type="term" value="C:plasma membrane"/>
    <property type="evidence" value="ECO:0007669"/>
    <property type="project" value="UniProtKB-SubCell"/>
</dbReference>
<evidence type="ECO:0000256" key="6">
    <source>
        <dbReference type="ARBA" id="ARBA00023136"/>
    </source>
</evidence>
<evidence type="ECO:0000256" key="5">
    <source>
        <dbReference type="ARBA" id="ARBA00022989"/>
    </source>
</evidence>
<keyword evidence="4 7" id="KW-0812">Transmembrane</keyword>
<comment type="subcellular location">
    <subcellularLocation>
        <location evidence="1 7">Cell membrane</location>
        <topology evidence="1 7">Multi-pass membrane protein</topology>
    </subcellularLocation>
</comment>
<organism evidence="9">
    <name type="scientific">Ignisphaera aggregans</name>
    <dbReference type="NCBI Taxonomy" id="334771"/>
    <lineage>
        <taxon>Archaea</taxon>
        <taxon>Thermoproteota</taxon>
        <taxon>Thermoprotei</taxon>
        <taxon>Desulfurococcales</taxon>
        <taxon>Desulfurococcaceae</taxon>
        <taxon>Ignisphaera</taxon>
    </lineage>
</organism>
<dbReference type="SUPFAM" id="SSF161098">
    <property type="entry name" value="MetI-like"/>
    <property type="match status" value="1"/>
</dbReference>